<evidence type="ECO:0000259" key="4">
    <source>
        <dbReference type="Pfam" id="PF01212"/>
    </source>
</evidence>
<dbReference type="PANTHER" id="PTHR48097">
    <property type="entry name" value="L-THREONINE ALDOLASE-RELATED"/>
    <property type="match status" value="1"/>
</dbReference>
<dbReference type="GO" id="GO:0016829">
    <property type="term" value="F:lyase activity"/>
    <property type="evidence" value="ECO:0007669"/>
    <property type="project" value="InterPro"/>
</dbReference>
<accession>A0A1M4U1K3</accession>
<evidence type="ECO:0000256" key="2">
    <source>
        <dbReference type="ARBA" id="ARBA00006966"/>
    </source>
</evidence>
<proteinExistence type="inferred from homology"/>
<dbReference type="Gene3D" id="3.90.1150.10">
    <property type="entry name" value="Aspartate Aminotransferase, domain 1"/>
    <property type="match status" value="1"/>
</dbReference>
<dbReference type="GO" id="GO:0006520">
    <property type="term" value="P:amino acid metabolic process"/>
    <property type="evidence" value="ECO:0007669"/>
    <property type="project" value="InterPro"/>
</dbReference>
<dbReference type="STRING" id="1122155.SAMN02745158_00686"/>
<evidence type="ECO:0000313" key="6">
    <source>
        <dbReference type="Proteomes" id="UP000184245"/>
    </source>
</evidence>
<dbReference type="PANTHER" id="PTHR48097:SF5">
    <property type="entry name" value="LOW SPECIFICITY L-THREONINE ALDOLASE"/>
    <property type="match status" value="1"/>
</dbReference>
<organism evidence="5 6">
    <name type="scientific">Lactonifactor longoviformis DSM 17459</name>
    <dbReference type="NCBI Taxonomy" id="1122155"/>
    <lineage>
        <taxon>Bacteria</taxon>
        <taxon>Bacillati</taxon>
        <taxon>Bacillota</taxon>
        <taxon>Clostridia</taxon>
        <taxon>Eubacteriales</taxon>
        <taxon>Clostridiaceae</taxon>
        <taxon>Lactonifactor</taxon>
    </lineage>
</organism>
<dbReference type="EMBL" id="FQVI01000002">
    <property type="protein sequence ID" value="SHE50612.1"/>
    <property type="molecule type" value="Genomic_DNA"/>
</dbReference>
<dbReference type="InterPro" id="IPR015421">
    <property type="entry name" value="PyrdxlP-dep_Trfase_major"/>
</dbReference>
<protein>
    <submittedName>
        <fullName evidence="5">L-threonine aldolase</fullName>
    </submittedName>
</protein>
<dbReference type="SUPFAM" id="SSF53383">
    <property type="entry name" value="PLP-dependent transferases"/>
    <property type="match status" value="1"/>
</dbReference>
<dbReference type="InterPro" id="IPR015422">
    <property type="entry name" value="PyrdxlP-dep_Trfase_small"/>
</dbReference>
<dbReference type="Gene3D" id="3.40.640.10">
    <property type="entry name" value="Type I PLP-dependent aspartate aminotransferase-like (Major domain)"/>
    <property type="match status" value="1"/>
</dbReference>
<keyword evidence="3" id="KW-0663">Pyridoxal phosphate</keyword>
<evidence type="ECO:0000256" key="1">
    <source>
        <dbReference type="ARBA" id="ARBA00001933"/>
    </source>
</evidence>
<dbReference type="Proteomes" id="UP000184245">
    <property type="component" value="Unassembled WGS sequence"/>
</dbReference>
<reference evidence="5 6" key="1">
    <citation type="submission" date="2016-11" db="EMBL/GenBank/DDBJ databases">
        <authorList>
            <person name="Jaros S."/>
            <person name="Januszkiewicz K."/>
            <person name="Wedrychowicz H."/>
        </authorList>
    </citation>
    <scope>NUCLEOTIDE SEQUENCE [LARGE SCALE GENOMIC DNA]</scope>
    <source>
        <strain evidence="5 6">DSM 17459</strain>
    </source>
</reference>
<sequence length="344" mass="38977">MIYFNCDYNEGAHPSILHMLEETNMEQTVGYGLDPYCERARELILEQCHAPEAEVHFLVGGTQTNTTAISSVLRPHQGVICPDSGHIQVHETGAIEACGHRVIPVPSKAGKISGEQIEEVWRGHWEDEVHEHMVQPKMVYISYPTEYGTLYSLNELEEISSVCRRCGLILYLDGARLGYGLCAKGNTLSLPDLARLCDIFYIGGTKQGALFGEALVIANPLLREDFRYLIKQKGGMLAKGRLLGIQFVALFQDRVYFEIARHANEMADKIREACVRLGFSFLFETTTNQIFPIFTKDQIKKLEKEFNLSFWEKVDEERSAMRICTSWASTEEMVDILIEALEQL</sequence>
<evidence type="ECO:0000256" key="3">
    <source>
        <dbReference type="ARBA" id="ARBA00022898"/>
    </source>
</evidence>
<dbReference type="InterPro" id="IPR015424">
    <property type="entry name" value="PyrdxlP-dep_Trfase"/>
</dbReference>
<feature type="domain" description="Aromatic amino acid beta-eliminating lyase/threonine aldolase" evidence="4">
    <location>
        <begin position="25"/>
        <end position="291"/>
    </location>
</feature>
<comment type="cofactor">
    <cofactor evidence="1">
        <name>pyridoxal 5'-phosphate</name>
        <dbReference type="ChEBI" id="CHEBI:597326"/>
    </cofactor>
</comment>
<dbReference type="RefSeq" id="WP_072849353.1">
    <property type="nucleotide sequence ID" value="NZ_FQVI01000002.1"/>
</dbReference>
<name>A0A1M4U1K3_9CLOT</name>
<evidence type="ECO:0000313" key="5">
    <source>
        <dbReference type="EMBL" id="SHE50612.1"/>
    </source>
</evidence>
<comment type="similarity">
    <text evidence="2">Belongs to the threonine aldolase family.</text>
</comment>
<dbReference type="OrthoDB" id="9774495at2"/>
<keyword evidence="6" id="KW-1185">Reference proteome</keyword>
<dbReference type="Pfam" id="PF01212">
    <property type="entry name" value="Beta_elim_lyase"/>
    <property type="match status" value="1"/>
</dbReference>
<gene>
    <name evidence="5" type="ORF">SAMN02745158_00686</name>
</gene>
<dbReference type="InterPro" id="IPR001597">
    <property type="entry name" value="ArAA_b-elim_lyase/Thr_aldolase"/>
</dbReference>
<dbReference type="AlphaFoldDB" id="A0A1M4U1K3"/>